<dbReference type="InterPro" id="IPR036869">
    <property type="entry name" value="J_dom_sf"/>
</dbReference>
<dbReference type="Proteomes" id="UP000663832">
    <property type="component" value="Unassembled WGS sequence"/>
</dbReference>
<feature type="transmembrane region" description="Helical" evidence="1">
    <location>
        <begin position="209"/>
        <end position="228"/>
    </location>
</feature>
<dbReference type="EMBL" id="CAJNOM010000485">
    <property type="protein sequence ID" value="CAF1464046.1"/>
    <property type="molecule type" value="Genomic_DNA"/>
</dbReference>
<keyword evidence="1" id="KW-0812">Transmembrane</keyword>
<comment type="caution">
    <text evidence="4">The sequence shown here is derived from an EMBL/GenBank/DDBJ whole genome shotgun (WGS) entry which is preliminary data.</text>
</comment>
<evidence type="ECO:0000313" key="6">
    <source>
        <dbReference type="Proteomes" id="UP000663832"/>
    </source>
</evidence>
<dbReference type="EMBL" id="CAJNOI010000230">
    <property type="protein sequence ID" value="CAF1198289.1"/>
    <property type="molecule type" value="Genomic_DNA"/>
</dbReference>
<dbReference type="CDD" id="cd06257">
    <property type="entry name" value="DnaJ"/>
    <property type="match status" value="1"/>
</dbReference>
<protein>
    <recommendedName>
        <fullName evidence="3">J domain-containing protein</fullName>
    </recommendedName>
</protein>
<keyword evidence="6" id="KW-1185">Reference proteome</keyword>
<feature type="signal peptide" evidence="2">
    <location>
        <begin position="1"/>
        <end position="18"/>
    </location>
</feature>
<keyword evidence="2" id="KW-0732">Signal</keyword>
<proteinExistence type="predicted"/>
<dbReference type="PROSITE" id="PS50076">
    <property type="entry name" value="DNAJ_2"/>
    <property type="match status" value="1"/>
</dbReference>
<reference evidence="4" key="1">
    <citation type="submission" date="2021-02" db="EMBL/GenBank/DDBJ databases">
        <authorList>
            <person name="Nowell W R."/>
        </authorList>
    </citation>
    <scope>NUCLEOTIDE SEQUENCE</scope>
</reference>
<gene>
    <name evidence="4" type="ORF">BJG266_LOCUS26746</name>
    <name evidence="5" type="ORF">QVE165_LOCUS41133</name>
</gene>
<dbReference type="OrthoDB" id="10250354at2759"/>
<dbReference type="Pfam" id="PF00226">
    <property type="entry name" value="DnaJ"/>
    <property type="match status" value="1"/>
</dbReference>
<dbReference type="Proteomes" id="UP000663877">
    <property type="component" value="Unassembled WGS sequence"/>
</dbReference>
<accession>A0A814W6Y4</accession>
<dbReference type="AlphaFoldDB" id="A0A814W6Y4"/>
<dbReference type="InterPro" id="IPR001623">
    <property type="entry name" value="DnaJ_domain"/>
</dbReference>
<feature type="domain" description="J" evidence="3">
    <location>
        <begin position="89"/>
        <end position="183"/>
    </location>
</feature>
<evidence type="ECO:0000313" key="4">
    <source>
        <dbReference type="EMBL" id="CAF1198289.1"/>
    </source>
</evidence>
<evidence type="ECO:0000313" key="5">
    <source>
        <dbReference type="EMBL" id="CAF1464046.1"/>
    </source>
</evidence>
<name>A0A814W6Y4_9BILA</name>
<dbReference type="InterPro" id="IPR051100">
    <property type="entry name" value="DnaJ_subfamily_B/C"/>
</dbReference>
<sequence>MIRCIFLLLILSFDVTNNINQRFKRRMFDKPSKSGLKTNQRKNIVFDNDNDNLLYSSNEQKPIQSLIKKGYTQQEVAEIKRILSKTSDDYYGILNINKHSTWETIINAHRTLTLRVHPDKVKIPGATEAMQRVNKARTELLKKFQIQRNTQRITTTTPTFTAYLFTFNQNKNLALSVIYDKSTLTTSTQSVLTTLKALKKNSSSNTSTYLLFTLIIFLIVIIICIVYYKKQRYHLHSMTNENISTKQNIRPIYDSFESNNDEITTTDNED</sequence>
<evidence type="ECO:0000259" key="3">
    <source>
        <dbReference type="PROSITE" id="PS50076"/>
    </source>
</evidence>
<evidence type="ECO:0000256" key="1">
    <source>
        <dbReference type="SAM" id="Phobius"/>
    </source>
</evidence>
<organism evidence="4 7">
    <name type="scientific">Adineta steineri</name>
    <dbReference type="NCBI Taxonomy" id="433720"/>
    <lineage>
        <taxon>Eukaryota</taxon>
        <taxon>Metazoa</taxon>
        <taxon>Spiralia</taxon>
        <taxon>Gnathifera</taxon>
        <taxon>Rotifera</taxon>
        <taxon>Eurotatoria</taxon>
        <taxon>Bdelloidea</taxon>
        <taxon>Adinetida</taxon>
        <taxon>Adinetidae</taxon>
        <taxon>Adineta</taxon>
    </lineage>
</organism>
<dbReference type="SMART" id="SM00271">
    <property type="entry name" value="DnaJ"/>
    <property type="match status" value="1"/>
</dbReference>
<keyword evidence="1" id="KW-1133">Transmembrane helix</keyword>
<dbReference type="Gene3D" id="1.10.287.110">
    <property type="entry name" value="DnaJ domain"/>
    <property type="match status" value="1"/>
</dbReference>
<dbReference type="SUPFAM" id="SSF46565">
    <property type="entry name" value="Chaperone J-domain"/>
    <property type="match status" value="1"/>
</dbReference>
<evidence type="ECO:0000256" key="2">
    <source>
        <dbReference type="SAM" id="SignalP"/>
    </source>
</evidence>
<evidence type="ECO:0000313" key="7">
    <source>
        <dbReference type="Proteomes" id="UP000663877"/>
    </source>
</evidence>
<keyword evidence="1" id="KW-0472">Membrane</keyword>
<dbReference type="PANTHER" id="PTHR43908">
    <property type="entry name" value="AT29763P-RELATED"/>
    <property type="match status" value="1"/>
</dbReference>
<feature type="chain" id="PRO_5035685722" description="J domain-containing protein" evidence="2">
    <location>
        <begin position="19"/>
        <end position="270"/>
    </location>
</feature>